<accession>A0A0E9PFN1</accession>
<evidence type="ECO:0000256" key="1">
    <source>
        <dbReference type="SAM" id="MobiDB-lite"/>
    </source>
</evidence>
<proteinExistence type="predicted"/>
<dbReference type="AlphaFoldDB" id="A0A0E9PFN1"/>
<protein>
    <submittedName>
        <fullName evidence="2">Uncharacterized protein</fullName>
    </submittedName>
</protein>
<reference evidence="2" key="2">
    <citation type="journal article" date="2015" name="Fish Shellfish Immunol.">
        <title>Early steps in the European eel (Anguilla anguilla)-Vibrio vulnificus interaction in the gills: Role of the RtxA13 toxin.</title>
        <authorList>
            <person name="Callol A."/>
            <person name="Pajuelo D."/>
            <person name="Ebbesson L."/>
            <person name="Teles M."/>
            <person name="MacKenzie S."/>
            <person name="Amaro C."/>
        </authorList>
    </citation>
    <scope>NUCLEOTIDE SEQUENCE</scope>
</reference>
<evidence type="ECO:0000313" key="2">
    <source>
        <dbReference type="EMBL" id="JAH03421.1"/>
    </source>
</evidence>
<feature type="compositionally biased region" description="Polar residues" evidence="1">
    <location>
        <begin position="8"/>
        <end position="21"/>
    </location>
</feature>
<organism evidence="2">
    <name type="scientific">Anguilla anguilla</name>
    <name type="common">European freshwater eel</name>
    <name type="synonym">Muraena anguilla</name>
    <dbReference type="NCBI Taxonomy" id="7936"/>
    <lineage>
        <taxon>Eukaryota</taxon>
        <taxon>Metazoa</taxon>
        <taxon>Chordata</taxon>
        <taxon>Craniata</taxon>
        <taxon>Vertebrata</taxon>
        <taxon>Euteleostomi</taxon>
        <taxon>Actinopterygii</taxon>
        <taxon>Neopterygii</taxon>
        <taxon>Teleostei</taxon>
        <taxon>Anguilliformes</taxon>
        <taxon>Anguillidae</taxon>
        <taxon>Anguilla</taxon>
    </lineage>
</organism>
<feature type="region of interest" description="Disordered" evidence="1">
    <location>
        <begin position="1"/>
        <end position="29"/>
    </location>
</feature>
<sequence length="29" mass="3285">MQARVSHNLWSTDSLLDNDSQPGPRVAWC</sequence>
<name>A0A0E9PFN1_ANGAN</name>
<dbReference type="EMBL" id="GBXM01105156">
    <property type="protein sequence ID" value="JAH03421.1"/>
    <property type="molecule type" value="Transcribed_RNA"/>
</dbReference>
<reference evidence="2" key="1">
    <citation type="submission" date="2014-11" db="EMBL/GenBank/DDBJ databases">
        <authorList>
            <person name="Amaro Gonzalez C."/>
        </authorList>
    </citation>
    <scope>NUCLEOTIDE SEQUENCE</scope>
</reference>